<comment type="subcellular location">
    <subcellularLocation>
        <location evidence="1">Cell outer membrane</location>
    </subcellularLocation>
</comment>
<keyword evidence="4" id="KW-0472">Membrane</keyword>
<gene>
    <name evidence="9" type="ORF">GCM10023231_29000</name>
</gene>
<dbReference type="Pfam" id="PF07980">
    <property type="entry name" value="SusD_RagB"/>
    <property type="match status" value="1"/>
</dbReference>
<dbReference type="SUPFAM" id="SSF48452">
    <property type="entry name" value="TPR-like"/>
    <property type="match status" value="1"/>
</dbReference>
<dbReference type="PROSITE" id="PS51257">
    <property type="entry name" value="PROKAR_LIPOPROTEIN"/>
    <property type="match status" value="1"/>
</dbReference>
<evidence type="ECO:0000256" key="5">
    <source>
        <dbReference type="ARBA" id="ARBA00023237"/>
    </source>
</evidence>
<keyword evidence="10" id="KW-1185">Reference proteome</keyword>
<evidence type="ECO:0000256" key="2">
    <source>
        <dbReference type="ARBA" id="ARBA00006275"/>
    </source>
</evidence>
<evidence type="ECO:0000259" key="8">
    <source>
        <dbReference type="Pfam" id="PF14322"/>
    </source>
</evidence>
<dbReference type="Gene3D" id="1.25.40.900">
    <property type="match status" value="1"/>
</dbReference>
<dbReference type="InterPro" id="IPR033985">
    <property type="entry name" value="SusD-like_N"/>
</dbReference>
<dbReference type="Gene3D" id="2.20.20.130">
    <property type="match status" value="1"/>
</dbReference>
<evidence type="ECO:0000256" key="1">
    <source>
        <dbReference type="ARBA" id="ARBA00004442"/>
    </source>
</evidence>
<dbReference type="Proteomes" id="UP001501411">
    <property type="component" value="Unassembled WGS sequence"/>
</dbReference>
<dbReference type="InterPro" id="IPR012944">
    <property type="entry name" value="SusD_RagB_dom"/>
</dbReference>
<feature type="domain" description="SusD-like N-terminal" evidence="8">
    <location>
        <begin position="25"/>
        <end position="243"/>
    </location>
</feature>
<dbReference type="Pfam" id="PF14322">
    <property type="entry name" value="SusD-like_3"/>
    <property type="match status" value="1"/>
</dbReference>
<organism evidence="9 10">
    <name type="scientific">Olivibacter ginsenosidimutans</name>
    <dbReference type="NCBI Taxonomy" id="1176537"/>
    <lineage>
        <taxon>Bacteria</taxon>
        <taxon>Pseudomonadati</taxon>
        <taxon>Bacteroidota</taxon>
        <taxon>Sphingobacteriia</taxon>
        <taxon>Sphingobacteriales</taxon>
        <taxon>Sphingobacteriaceae</taxon>
        <taxon>Olivibacter</taxon>
    </lineage>
</organism>
<sequence length="498" mass="56282">MKKSMIKVKFYAVLLLCTLTSCNKFLEVEPVGRTTIPVLFSDMDGIRAAMAGAYSTTYAYYSSHFYLYPEIASDELLLNLSSASETQRDVYNFNASADDETGMVGKIWEEIYVALSNINNILFYLPNLEVKFPQYKQELQTYRAEALFLRALCHFDLCRVYAQPYNYTADASHLGVPILQQTPGPDDNVSRKSVKEVYDFIINDLLAAKQLYTAGGNDLHQGSNKRFYVSNEAVQALLSRVYLYKGDWDNCIQSASAVIAAIPLARGDDYTHMFFTLNDAGKETIFRLNGLDKSSALLDFYNFKGESGKLVKPAGQPTDTLLKLFFDPTDIRFSILMQRLNDQGSETDGSAFVTRKFDADQTAVDADRQHYNPLVLRVSELYLNRAEAYWNKGQFGEAVADIKQLEARAFNTSVDDITVTSNKDLLNHVIAAERMKELAFEGHRFFDITRRKEDLQRDATTTSTVPFISYPNDRFVLPISQKELDANLNMIGNPTVNN</sequence>
<name>A0ABP9BPU5_9SPHI</name>
<dbReference type="Gene3D" id="1.25.40.390">
    <property type="match status" value="1"/>
</dbReference>
<feature type="signal peptide" evidence="6">
    <location>
        <begin position="1"/>
        <end position="26"/>
    </location>
</feature>
<accession>A0ABP9BPU5</accession>
<evidence type="ECO:0000313" key="10">
    <source>
        <dbReference type="Proteomes" id="UP001501411"/>
    </source>
</evidence>
<evidence type="ECO:0000256" key="4">
    <source>
        <dbReference type="ARBA" id="ARBA00023136"/>
    </source>
</evidence>
<evidence type="ECO:0000313" key="9">
    <source>
        <dbReference type="EMBL" id="GAA4798440.1"/>
    </source>
</evidence>
<comment type="caution">
    <text evidence="9">The sequence shown here is derived from an EMBL/GenBank/DDBJ whole genome shotgun (WGS) entry which is preliminary data.</text>
</comment>
<reference evidence="10" key="1">
    <citation type="journal article" date="2019" name="Int. J. Syst. Evol. Microbiol.">
        <title>The Global Catalogue of Microorganisms (GCM) 10K type strain sequencing project: providing services to taxonomists for standard genome sequencing and annotation.</title>
        <authorList>
            <consortium name="The Broad Institute Genomics Platform"/>
            <consortium name="The Broad Institute Genome Sequencing Center for Infectious Disease"/>
            <person name="Wu L."/>
            <person name="Ma J."/>
        </authorList>
    </citation>
    <scope>NUCLEOTIDE SEQUENCE [LARGE SCALE GENOMIC DNA]</scope>
    <source>
        <strain evidence="10">JCM 18200</strain>
    </source>
</reference>
<keyword evidence="3 6" id="KW-0732">Signal</keyword>
<dbReference type="EMBL" id="BAABIQ010000039">
    <property type="protein sequence ID" value="GAA4798440.1"/>
    <property type="molecule type" value="Genomic_DNA"/>
</dbReference>
<evidence type="ECO:0000256" key="6">
    <source>
        <dbReference type="SAM" id="SignalP"/>
    </source>
</evidence>
<feature type="domain" description="RagB/SusD" evidence="7">
    <location>
        <begin position="351"/>
        <end position="494"/>
    </location>
</feature>
<evidence type="ECO:0000259" key="7">
    <source>
        <dbReference type="Pfam" id="PF07980"/>
    </source>
</evidence>
<keyword evidence="5" id="KW-0998">Cell outer membrane</keyword>
<evidence type="ECO:0000256" key="3">
    <source>
        <dbReference type="ARBA" id="ARBA00022729"/>
    </source>
</evidence>
<proteinExistence type="inferred from homology"/>
<dbReference type="CDD" id="cd08977">
    <property type="entry name" value="SusD"/>
    <property type="match status" value="1"/>
</dbReference>
<dbReference type="InterPro" id="IPR011990">
    <property type="entry name" value="TPR-like_helical_dom_sf"/>
</dbReference>
<protein>
    <submittedName>
        <fullName evidence="9">RagB/SusD family nutrient uptake outer membrane protein</fullName>
    </submittedName>
</protein>
<comment type="similarity">
    <text evidence="2">Belongs to the SusD family.</text>
</comment>
<feature type="chain" id="PRO_5046926733" evidence="6">
    <location>
        <begin position="27"/>
        <end position="498"/>
    </location>
</feature>